<keyword evidence="8" id="KW-0012">Acyltransferase</keyword>
<dbReference type="InterPro" id="IPR011032">
    <property type="entry name" value="GroES-like_sf"/>
</dbReference>
<keyword evidence="15" id="KW-1185">Reference proteome</keyword>
<dbReference type="InterPro" id="IPR049552">
    <property type="entry name" value="PKS_DH_N"/>
</dbReference>
<feature type="domain" description="Carrier" evidence="11">
    <location>
        <begin position="6700"/>
        <end position="6775"/>
    </location>
</feature>
<dbReference type="GO" id="GO:0004315">
    <property type="term" value="F:3-oxoacyl-[acyl-carrier-protein] synthase activity"/>
    <property type="evidence" value="ECO:0007669"/>
    <property type="project" value="InterPro"/>
</dbReference>
<dbReference type="Pfam" id="PF00109">
    <property type="entry name" value="ketoacyl-synt"/>
    <property type="match status" value="4"/>
</dbReference>
<evidence type="ECO:0000256" key="3">
    <source>
        <dbReference type="ARBA" id="ARBA00022450"/>
    </source>
</evidence>
<dbReference type="SUPFAM" id="SSF53901">
    <property type="entry name" value="Thiolase-like"/>
    <property type="match status" value="4"/>
</dbReference>
<evidence type="ECO:0000256" key="8">
    <source>
        <dbReference type="ARBA" id="ARBA00023315"/>
    </source>
</evidence>
<dbReference type="Pfam" id="PF00550">
    <property type="entry name" value="PP-binding"/>
    <property type="match status" value="4"/>
</dbReference>
<dbReference type="Gene3D" id="3.10.129.110">
    <property type="entry name" value="Polyketide synthase dehydratase"/>
    <property type="match status" value="1"/>
</dbReference>
<dbReference type="InterPro" id="IPR018201">
    <property type="entry name" value="Ketoacyl_synth_AS"/>
</dbReference>
<dbReference type="GO" id="GO:0033068">
    <property type="term" value="P:macrolide biosynthetic process"/>
    <property type="evidence" value="ECO:0007669"/>
    <property type="project" value="UniProtKB-ARBA"/>
</dbReference>
<dbReference type="GO" id="GO:0016491">
    <property type="term" value="F:oxidoreductase activity"/>
    <property type="evidence" value="ECO:0007669"/>
    <property type="project" value="InterPro"/>
</dbReference>
<dbReference type="EMBL" id="CP053892">
    <property type="protein sequence ID" value="QKG19190.1"/>
    <property type="molecule type" value="Genomic_DNA"/>
</dbReference>
<dbReference type="PANTHER" id="PTHR43775:SF51">
    <property type="entry name" value="INACTIVE PHENOLPHTHIOCEROL SYNTHESIS POLYKETIDE SYNTHASE TYPE I PKS1-RELATED"/>
    <property type="match status" value="1"/>
</dbReference>
<dbReference type="InterPro" id="IPR036291">
    <property type="entry name" value="NAD(P)-bd_dom_sf"/>
</dbReference>
<dbReference type="InterPro" id="IPR050091">
    <property type="entry name" value="PKS_NRPS_Biosynth_Enz"/>
</dbReference>
<dbReference type="InterPro" id="IPR049551">
    <property type="entry name" value="PKS_DH_C"/>
</dbReference>
<feature type="region of interest" description="Disordered" evidence="10">
    <location>
        <begin position="4113"/>
        <end position="4139"/>
    </location>
</feature>
<sequence>MTENAKLLDYLKKVTADLYETRERLRKMEAGEQEPVAVVGMGCRFAGGVRNPEDLWNLMAADADAVSGFPADRGWVIDGPDAFDPRRQGGFVYDATDFDANFFGISPREALAMDPQQRMFLEVAWEAIEHSGIDPLSLRGSSTGVFVGAASSGYGSSLTETDGGSEGYLITGNASAVVSGRLSYVLGLEGPAVTVDTACSSSLVALHLACGALRAGECSMALAGGVAVMVTPGAYAEFDRQDGLASDGRCKAFAGGADGIGWGEGAGVLVLERLSEARRKGHRILAVVRGSAINQDGASNGLTAPNGPSQQRVIRAALADARLSAADVDAVEAHGTGTTLGDPIEAQALLTTYGQDRPDDRPLWVGSVKSNIGHTQCAAGVAGVIKSVLSLTHRVLPATLHVDVPTPEVDWSAGRVEVLQEARPWPGEKDRARRVGVSAFGVSGTNVHAILEEAPSPTADDIENGEDPEREVPDAAESAETGDGDEATAPVLTGAPPVWLVSGRTAGGLAAQAGRLREFLVARPELDPTDVAWSLISTRSALEHRAAVLGGDRDELVAGLAAVAAGDPSASVVSGIAGDSGRVVFVFPGQGSQWLGMGRELAASSPVFAARLAECAEALAPYVDWSLEDVLVGVDGAPGLETADVVQPVLWAVMVSLAAVWEAAGVEPDAVVGHSQGEIAAACVAGILSLEDAAKVVALRSRALTVLAGRGGMLSVAEPAVKVRERLAAWGERLSVAAVNGPAATVVSGEPDALAELAALCTAQDVRNRLLPVDYASHHAQIEGLKDEILSVLEGIVPGRARVPMVSAMTGAVLDGPELDASYWYASLRATVEFDRAIRVLAEGGHQVFIEVSPHPVLTSAISDALDEAAPDGSAAATVTGTLRRDDGGPGRLLAALADVHVHGTPVRWSAVVGGGERVDLPTYAFQRQRFWPDTAAAEAPAAGGDGAGTVAEARFWAAVEGGDVTGLADALGVDGARLGEVMPALTSWRRRDRDESAAANWRYRVSWIPVGEPGPVVLSGTWLVVVPAGRVAGDLAEGCVRALTDRGAQVASVDVAPGMNRVALAARLTEVVGASPDADGAVTGIVSLLGVDEEQRDGVAGGLSGTLALVQALGDAGIGAPLWTVTRGAVAVGDESAVSPVQAQVWGLGRVAALEHPDRWGGLIDVPAVWDERIAAGVSAVLAGCGEDQTAVRGAGIMARRLVRMRRPRTGAERWTPRGGVLISGGTGGVGGHVARWLTGRGARRTVLTSRSGPGAAGAAALAAELAAAGTAVDVVACDTARRSDVAGLLAWTAVRGEPLTSVFHAAGAGDGAVVDDTTDELLAKVGAAKAMGAAHLDELTSGLDLDAFVLFSSGAAVWGSGGLAGYAAANAFLDGLAENRRIRGLPSTSVAWGLWSGAGMGAGKSGEQLRRLGMRAMDPAVAVKALGQVLDGGETLAVVADLDWTRFAPVFTLRRSSPLLGDLPEARQALAAAPAGVTRGADGAAGSPLAERLAGLPRAEQDRVLTDLVRGEAAAVLGHRSADEVEPGRAFRDMGFDSLTAVELRNRLAAATGLSLPSTLVFDHPSASAVARLLGRELLGGPAGAGSPDAPVAAAAPDEPIAIVGMGCRYPGGADGPEGLWELVAAGRDAIAAFPEDRGWEALERSDGANSGGGGGYAREGGFVPDAVRFDAAFFGISPREALAMDPQQRLLLETTWEALEQAGIDPVSLRGSATGVFAGAAFSGYATEDAEAAGYRLTGGLTAVISGRVSYTLGLEGPAVTVDTACSSSLVALHLACQSLRSGECTLALAGGVAVLVTPGAFAEFSHQQGMAADGRCKPFAAAADGIGWGEGAGMVVLERLSDARRNGHRVLAVVRGSAINQDGASNGLAAPNGPSQQRVIRAALANARVTPDQVDMVEAHGTGTTLGDPIEAQALLATYGRERPEDRPLLLGSVKSNIGHTGAAAGAAGIIKTVLALRHRELPGSLHVDAPTPHVDWSAGRVELLTEKIPWPRNGHPRRAGVSAFGVSGTNVHVVLEEADDAETSAGTTPTADGRAGAPAIGGPAWPLSARTAEGLAAQAARLARHLADRPELDPADVGWSLAATRSVFEHRAVVTGADRDEMLAGLEAVAAGRPAAGVVTGTVPAGRDTGRVAFVFPGQGSQWIGMGRQLAASSPVFAARLAECSAALAPYVDWSLTDVLAGAEGAPGLETADVVQPALWAVMVSLAAVWESAGVRPDAVVGHSQGEIAAACVAGILSLQDAARVVALRSQALTALAGRGGMLSVAEDAERVRNRLAAFGERLSIAAVNGPAATVVSGEPAALEELAAACTSDGVRTRLLPVDYASHHAQVESLEREIVAVLAAITPGPARVPMVSAMTGEFLDGPELDAAYWYASLRAPVEFDRAVRVLAEGGHRVFVEASPHPVLTSAITGTLEAVPAAGAPPVVTGTLRRDDGGTARLLLSLAEVHVSGTDVDWTAVLPAGRRVELPTYAFQRRRYWPQTMQAAGDVASAGLGATGHPLLGAAVELAGGTGLVFTGRLSPRAQPWLADHAVSGAVVLPGTAFVELAVRAGYQAGCPHVEELTLAEPLVLPDGGAVQIQVSVSAPGEDGRRSVEVHSRAEDAVEGPWTSHAAGRLGPAAAVPDADAFAVWPPPGAEPVDVIGMYDTLAGGGYGYGPAFQGLRAAWRRGDEVFAEVALPEDTDAGAYGLHPALLDAALHAAALTGRPEPSGEVLLPFAWNGVALHAAGASALRVRLRQDAAGALTLDAADATGAPVASVASLVFRPVAAGRLEQARSGVQDALFAENWVTVPIPDAAPDGPWAVVGPDLLGLAADLAETGVRVQTHPDLAALAAALDEGEPAPELVLTGLAAAGGPDPAEAARLAVAEALELVQNWLDEERFEPSRLVLVSRGAVAARPGEGVGDLPAASAWGLVRSAQTENPGRLVLADLPAAGGADVLAAALGSAEPELAVRDRAAYGRRLGRPAAGLVPPAGGVPWRLDVTERGTLDALALVPAPQAAAPLAAGQVRVAVRAAGLNFRDVLIGLDMYPDAGEMGTEVAGIVAEVGPGVTGLAAGDRVLGAVSGGFGPLAVTDARLLVPIPEGWSFAAGASVPIAFVTAWYALVDLGGAAAGQRLLVHSAAGGVGMAAAAIGRYLGLEVFGTASPGKHPALAGLGLDAAHVASSRTAEFAERFLSATGGQGMDLVLNALAGELTDASLRLLPRGGAFLELGKTDVRDAGRVAADHPGVAYRPFQTADAGTDRFGEILARVTGLLAAGELPLPPVRAWDVRRAPEALRFMSRARHIGKIVLTVPPDPAAARPGGTVLITGGTGVLGGLVARHLAGTDRARRVVLAGRSGPAAPGAASLAADLAAGGAAVKVTACDAADRDALAAVLDRVAAEDRLTGVVHAAGVLDDGVIGSLSPDRVDTVMRPKADAAWNLHRLTAGLDLDTFVLFSSAAATFGGAGQGNYAAANAFLDALAARRRAAGLPAVSLAWGYWADATGMTGHLGTADLDRMNRAGVTALGAGEGLALLDLATSRDEAHLVPARLDVAGLRAKAARGADVPALWRGLAGAPVRSAAATGRGADSADRLRGRLAALPAADQDRTLLDLVRAHVAAVLGHASPDAVEPGRAFNEIGFDSLTAVELRNRLHTATGLRLPATLVFDHPNPAALAGRLRTELLGRDAAPTPRAPAVRVAEGEPIAIVAMGCRFPGGVRGPDDLWDLLSEGRDAISGFPADRGWDLDGVYDPDPDHPGTSYTVAGGFVDGAGDFDPGFFGISPREALAMDPQQRLVLEVSWEALERAGIVPGSLRGSPTGVFVGAAFAGYGAGLQDELAGHLLTGTASSVLSGRVSYLLGLEGPAVTVDTACSSSLVALHLAAQSLRSGDCSLALAGGVMVMASPAGFVGFSRQRGLAADGRCKAFGASADGMGMAEGAGMLVLERLSDARRNGHRVLAVVTGSAVNQDGASNGLTAPNGPSQQRVIRAALDGANLSAADIDAVEAHGTGTTLGDPIEAQALLATYGQDRPDDRPLWLGSVKSNIGHTQAAAGVAGVIKMVLALRHRTLPATLHADEPSPHVDWSAGAVSLLTEPVPWPEGDRPRRAGISSFGFSGTNAHTILEEPPAEDTAGARPGGASARPPEPLAGGRTAWTVSARTPGALAAQAGRLREFVASRPDLDPADVAWSLVTTRSMFEHRAVVTGADRDELLTGLTAVAAGEPAAGVVSGVAGDAGRVVFVFPGQGSQWIGMGRELAASSPVFAARLAECAAALAPHVDWSLTDVLAGADGAPGLETADVVQPALWAVMVSLAAVWEAAGIRPDAVVGHSQGEIAAACVAGILSLQDAAKVVALRSKALTVLAGHGGMLSIAEPADQVRDRLAAFGARLSVAAVNGPAATVVSGEPAALEELAAACASDGVRTRLLPVDYASHSAQVERLEQEVPALLAGIAPGPARVPMVSAMTGEFLDGPELDAAYWYASLRSTVEFDRAIRVLGEAGHRAFVEVSPHPVLTAAITDTLEGAAADGGRSAVLGTLRRDDGGTDRLLTSLAEASASGIEVEWTAVLGGGRAVDLPTYAFQHRTFWPQPAPAPATTDAVGAGTESEARFWTAVENEDVRALADTLAVDDRRLRDMLPVLASWRRRERDESLLRDWRYRISWTSVTDPGRPVLPGTWLAALPAGATAGDLPYACVRALCDSGADVIVVETGPDGPDRAALAERIARSSAEADGAPVTGVMSLLALDESPLSGHRALTTGVAGTLVLLQALGDAGIEAPLWVVTSGAVAAGPGEVPASPVQAQAWGLGRVAGLEHPGRWGGLIDLPPVLNDRAAARLCAVLAGCGEDQVAVRPSGILARRLVRATPRRDGDHRWTPRGSVLVTGATGAIGPHLARWLARCGAPNVVLTSRRGTDMKGGARLAAELAAAGTAVGIVACDVAERDQVAGLLDWIDATGPALSTVMHAAVALRLTPLDGVDLPELSEALGAKVDGARWLDELTADRDLDAFVLFSSIAATWGGSDHGAYAAANAHLDALAMERRSRGLPATSVAWGVWDTREPEDLDAELPPIVNWLLRQGMGFLEPAPALTALGQVLADDETFLAVADVDWTRYAPVFTAARPWPLLDGLPEVKRLAAADATGPDTAGEAGELAARLAGASPAERERVVADLVRVHAAAVLGHASPDEVGATRAFRDMGFDSLTAVELRSRLNAETGLKLPSTAVFDYPSPQVLARQVITELLGIPAETASGPTRPAPGTDEPIAIVGMGCRYPGGAGDPDRLWDLLAHESDATSPFPADRGWELDGLIDADPDRAGTSYTSRGGFVLGATEFDPGFFGISPREALAMDPQQRLLLETAWEALERAGIDPLSLRGTSTGVFAGASSSGYLGRGAGMEGAEGHLVTGNSGSVISGRVSYVLGLEGPAVTVDTACSSSLVALHLACQAVRSGECGMALAGGVAVMADPAEFVGFSRQRVLAADGRCKAFGASADGMGLAEGAGMVLVERLSDAQRNGHPVLAVVRGSAINQDGASNGLTAPNGPSQQRVIRAALDNARLTADQVDAVEGHGTGTELGDPIEAQALLATYGPDRADDRPLWLGSIKSNIGHAQAAAGVAGIIKMVLALRHGLLPRTLHADEPTPHVDWSSGAVRLLNEAVQWPTDGEPRRAGVSAFGISGTNAHIILEEPPTPEENPADVPAESPAPVLTEAPVVWPLSARTGGGLAAQAGRLREFVMARPDLNPADVGWSLITTRSAFEHRAVVTGDGFDELLAGLSAVTAGEPAAGVVSGVAGESGRVVFVFPGQGSQWIGMGRELTASSPIFAARLAECAAALAPFVDWSLQDVLAGADGAPALETADVVQPVLWAVMVSLAAVWKAAGVQPDAVVGHSQGEIAAACVAGILSLDDAAKVVALRSKALTVLAGRGGMVSVAEPADKVRERLAAWGDRLSVAAVNGPAATVVSGESDALDELAAACEAESVRTRLLPVDYASHSAQVEAIEQEILDLLKGIVPGQTQVPMVSAMTGAFLDGPELDASYWYASLRAPVEFDRAIRVLAEAGHQMFIETSPHPVLTAPITETLEAVAPDAAATTAIGTLRRDDGGADRLLVSLAEAYTAGANVEWTSVLPAGKRVDLPTYAFQRERFWPEPVTQPTAAGGDGAEADFWAAVEDGDVAGLAQALAVDDQRLGEVLPALASWRRQEQDAAAVSGWRYRVSWVPVPESGPVVLSGTWLLIAPTHDPTTRELMNATVQAMADRGAQVVVVEAASDDVDRAALAGLIDRAMEAEGRPDVAGVVSLLALEEAPLSGLPVVAGGLAGTVALVQALGDLRIDAPLWAVTRGAVSVGDEPVESAVQAQVWGLGRVAGLEHPDRWGGLVDLPPVWDERAAARLCAALAGCGEDQLAIRTSGSMARRLTRAPRLRDNGRRWSPRGTVLVTGGTGGVGGHVARWLAGRGASKVVLASRSGPVAAGVAELAAGLAARGTKAEVVACDTGRRNELAGLLDRIAADGPPLSAVLHAAGNGQATPLRDLDLEELAAVLSAKATGAALLDELTSDVELDAFVLFSSGAATWGSGGQSAYAAANAFLDGLAESRRARGLVGSSVAWGLWGGGGMGSGEGGDQLQRLGMRVMDPDLAVRALGQVLDAGEGPVTVADVDWTRFTPVFTLHRPSPLIADLPEVAWTLAVAAEAEPEHGGDGDGAALAERLAGRPRAEQERALVTLVRAEATAVLGHRSSDAIAPGRAFRDLGFDSLTAVELRNRLTAATGRRLPATVVFDHPTPAALAGRLRAEMFGDDATQASVPAELDRLESMLSSLGGNGVSRFDIALRLEAIAQGLRDGDTSGEPIDDELETATDEEMFDLVERELGTSDFD</sequence>
<dbReference type="SUPFAM" id="SSF52151">
    <property type="entry name" value="FabD/lysophospholipase-like"/>
    <property type="match status" value="4"/>
</dbReference>
<dbReference type="PROSITE" id="PS00012">
    <property type="entry name" value="PHOSPHOPANTETHEINE"/>
    <property type="match status" value="4"/>
</dbReference>
<dbReference type="InterPro" id="IPR016036">
    <property type="entry name" value="Malonyl_transacylase_ACP-bd"/>
</dbReference>
<dbReference type="Gene3D" id="3.40.47.10">
    <property type="match status" value="4"/>
</dbReference>
<name>A0A7D3VPD8_ACTVE</name>
<dbReference type="GO" id="GO:0006633">
    <property type="term" value="P:fatty acid biosynthetic process"/>
    <property type="evidence" value="ECO:0007669"/>
    <property type="project" value="InterPro"/>
</dbReference>
<dbReference type="Pfam" id="PF13602">
    <property type="entry name" value="ADH_zinc_N_2"/>
    <property type="match status" value="1"/>
</dbReference>
<dbReference type="Pfam" id="PF08659">
    <property type="entry name" value="KR"/>
    <property type="match status" value="4"/>
</dbReference>
<gene>
    <name evidence="14" type="ORF">ACTIVE_0826</name>
</gene>
<dbReference type="SUPFAM" id="SSF55048">
    <property type="entry name" value="Probable ACP-binding domain of malonyl-CoA ACP transacylase"/>
    <property type="match status" value="4"/>
</dbReference>
<feature type="compositionally biased region" description="Low complexity" evidence="10">
    <location>
        <begin position="4121"/>
        <end position="4130"/>
    </location>
</feature>
<dbReference type="InterPro" id="IPR001227">
    <property type="entry name" value="Ac_transferase_dom_sf"/>
</dbReference>
<feature type="active site" description="Proton acceptor; for dehydratase activity" evidence="9">
    <location>
        <position position="2537"/>
    </location>
</feature>
<dbReference type="InterPro" id="IPR006162">
    <property type="entry name" value="Ppantetheine_attach_site"/>
</dbReference>
<feature type="region of interest" description="N-terminal hotdog fold" evidence="9">
    <location>
        <begin position="2505"/>
        <end position="2629"/>
    </location>
</feature>
<evidence type="ECO:0000256" key="5">
    <source>
        <dbReference type="ARBA" id="ARBA00022679"/>
    </source>
</evidence>
<dbReference type="InterPro" id="IPR014043">
    <property type="entry name" value="Acyl_transferase_dom"/>
</dbReference>
<dbReference type="PROSITE" id="PS50075">
    <property type="entry name" value="CARRIER"/>
    <property type="match status" value="4"/>
</dbReference>
<dbReference type="SUPFAM" id="SSF51735">
    <property type="entry name" value="NAD(P)-binding Rossmann-fold domains"/>
    <property type="match status" value="9"/>
</dbReference>
<feature type="region of interest" description="Disordered" evidence="10">
    <location>
        <begin position="452"/>
        <end position="491"/>
    </location>
</feature>
<dbReference type="Pfam" id="PF02801">
    <property type="entry name" value="Ketoacyl-synt_C"/>
    <property type="match status" value="4"/>
</dbReference>
<keyword evidence="7" id="KW-0511">Multifunctional enzyme</keyword>
<dbReference type="InterPro" id="IPR014031">
    <property type="entry name" value="Ketoacyl_synth_C"/>
</dbReference>
<dbReference type="CDD" id="cd05195">
    <property type="entry name" value="enoyl_red"/>
    <property type="match status" value="1"/>
</dbReference>
<evidence type="ECO:0000256" key="10">
    <source>
        <dbReference type="SAM" id="MobiDB-lite"/>
    </source>
</evidence>
<evidence type="ECO:0000259" key="12">
    <source>
        <dbReference type="PROSITE" id="PS52004"/>
    </source>
</evidence>
<evidence type="ECO:0000256" key="9">
    <source>
        <dbReference type="PROSITE-ProRule" id="PRU01363"/>
    </source>
</evidence>
<dbReference type="InterPro" id="IPR020841">
    <property type="entry name" value="PKS_Beta-ketoAc_synthase_dom"/>
</dbReference>
<feature type="domain" description="Ketosynthase family 3 (KS3)" evidence="12">
    <location>
        <begin position="5245"/>
        <end position="5670"/>
    </location>
</feature>
<dbReference type="InterPro" id="IPR016035">
    <property type="entry name" value="Acyl_Trfase/lysoPLipase"/>
</dbReference>
<dbReference type="NCBIfam" id="NF045894">
    <property type="entry name" value="PKS_plus_SDR"/>
    <property type="match status" value="3"/>
</dbReference>
<dbReference type="InterPro" id="IPR041618">
    <property type="entry name" value="PKS_DE"/>
</dbReference>
<dbReference type="Pfam" id="PF14765">
    <property type="entry name" value="PS-DH"/>
    <property type="match status" value="1"/>
</dbReference>
<dbReference type="Proteomes" id="UP000501240">
    <property type="component" value="Chromosome"/>
</dbReference>
<feature type="domain" description="Ketosynthase family 3 (KS3)" evidence="12">
    <location>
        <begin position="33"/>
        <end position="453"/>
    </location>
</feature>
<reference evidence="14 15" key="1">
    <citation type="submission" date="2020-05" db="EMBL/GenBank/DDBJ databases">
        <title>Actinomadura verrucosospora NRRL-B18236 (PFL_A860) Genome sequencing and assembly.</title>
        <authorList>
            <person name="Samborskyy M."/>
        </authorList>
    </citation>
    <scope>NUCLEOTIDE SEQUENCE [LARGE SCALE GENOMIC DNA]</scope>
    <source>
        <strain evidence="14 15">NRRL:B18236</strain>
    </source>
</reference>
<evidence type="ECO:0000256" key="2">
    <source>
        <dbReference type="ARBA" id="ARBA00004792"/>
    </source>
</evidence>
<dbReference type="Gene3D" id="1.10.1200.10">
    <property type="entry name" value="ACP-like"/>
    <property type="match status" value="4"/>
</dbReference>
<dbReference type="InterPro" id="IPR020843">
    <property type="entry name" value="ER"/>
</dbReference>
<dbReference type="GO" id="GO:0031177">
    <property type="term" value="F:phosphopantetheine binding"/>
    <property type="evidence" value="ECO:0007669"/>
    <property type="project" value="InterPro"/>
</dbReference>
<evidence type="ECO:0000313" key="14">
    <source>
        <dbReference type="EMBL" id="QKG19190.1"/>
    </source>
</evidence>
<dbReference type="FunFam" id="1.10.1200.10:FF:000007">
    <property type="entry name" value="Probable polyketide synthase pks17"/>
    <property type="match status" value="4"/>
</dbReference>
<dbReference type="FunFam" id="3.40.366.10:FF:000002">
    <property type="entry name" value="Probable polyketide synthase 2"/>
    <property type="match status" value="4"/>
</dbReference>
<dbReference type="InterPro" id="IPR057326">
    <property type="entry name" value="KR_dom"/>
</dbReference>
<keyword evidence="5" id="KW-0808">Transferase</keyword>
<dbReference type="Pfam" id="PF00698">
    <property type="entry name" value="Acyl_transf_1"/>
    <property type="match status" value="4"/>
</dbReference>
<dbReference type="InterPro" id="IPR032821">
    <property type="entry name" value="PKS_assoc"/>
</dbReference>
<dbReference type="Gene3D" id="3.40.366.10">
    <property type="entry name" value="Malonyl-Coenzyme A Acyl Carrier Protein, domain 2"/>
    <property type="match status" value="4"/>
</dbReference>
<evidence type="ECO:0000256" key="1">
    <source>
        <dbReference type="ARBA" id="ARBA00001957"/>
    </source>
</evidence>
<protein>
    <submittedName>
        <fullName evidence="14">Type I modular polyketide synthase</fullName>
    </submittedName>
</protein>
<dbReference type="PANTHER" id="PTHR43775">
    <property type="entry name" value="FATTY ACID SYNTHASE"/>
    <property type="match status" value="1"/>
</dbReference>
<dbReference type="Pfam" id="PF18369">
    <property type="entry name" value="PKS_DE"/>
    <property type="match status" value="3"/>
</dbReference>
<dbReference type="PROSITE" id="PS52004">
    <property type="entry name" value="KS3_2"/>
    <property type="match status" value="4"/>
</dbReference>
<dbReference type="SMART" id="SM00822">
    <property type="entry name" value="PKS_KR"/>
    <property type="match status" value="4"/>
</dbReference>
<proteinExistence type="predicted"/>
<dbReference type="PROSITE" id="PS52019">
    <property type="entry name" value="PKS_MFAS_DH"/>
    <property type="match status" value="1"/>
</dbReference>
<dbReference type="Gene3D" id="3.90.180.10">
    <property type="entry name" value="Medium-chain alcohol dehydrogenases, catalytic domain"/>
    <property type="match status" value="1"/>
</dbReference>
<dbReference type="InterPro" id="IPR042104">
    <property type="entry name" value="PKS_dehydratase_sf"/>
</dbReference>
<dbReference type="InterPro" id="IPR020807">
    <property type="entry name" value="PKS_DH"/>
</dbReference>
<dbReference type="Gene3D" id="3.30.70.3290">
    <property type="match status" value="4"/>
</dbReference>
<dbReference type="SMART" id="SM00829">
    <property type="entry name" value="PKS_ER"/>
    <property type="match status" value="1"/>
</dbReference>
<dbReference type="InterPro" id="IPR015083">
    <property type="entry name" value="NorB/c/GfsB-D-like_docking"/>
</dbReference>
<accession>A0A7D3VPD8</accession>
<keyword evidence="3" id="KW-0596">Phosphopantetheine</keyword>
<feature type="domain" description="Carrier" evidence="11">
    <location>
        <begin position="1505"/>
        <end position="1580"/>
    </location>
</feature>
<comment type="pathway">
    <text evidence="2">Antibiotic biosynthesis.</text>
</comment>
<dbReference type="Gene3D" id="6.10.140.1830">
    <property type="match status" value="3"/>
</dbReference>
<evidence type="ECO:0000259" key="13">
    <source>
        <dbReference type="PROSITE" id="PS52019"/>
    </source>
</evidence>
<dbReference type="SMART" id="SM00827">
    <property type="entry name" value="PKS_AT"/>
    <property type="match status" value="4"/>
</dbReference>
<dbReference type="InterPro" id="IPR016039">
    <property type="entry name" value="Thiolase-like"/>
</dbReference>
<evidence type="ECO:0000256" key="4">
    <source>
        <dbReference type="ARBA" id="ARBA00022553"/>
    </source>
</evidence>
<comment type="cofactor">
    <cofactor evidence="1">
        <name>pantetheine 4'-phosphate</name>
        <dbReference type="ChEBI" id="CHEBI:47942"/>
    </cofactor>
</comment>
<dbReference type="InterPro" id="IPR014030">
    <property type="entry name" value="Ketoacyl_synth_N"/>
</dbReference>
<evidence type="ECO:0000256" key="6">
    <source>
        <dbReference type="ARBA" id="ARBA00023194"/>
    </source>
</evidence>
<dbReference type="Gene3D" id="3.40.50.720">
    <property type="entry name" value="NAD(P)-binding Rossmann-like Domain"/>
    <property type="match status" value="4"/>
</dbReference>
<dbReference type="Pfam" id="PF21089">
    <property type="entry name" value="PKS_DH_N"/>
    <property type="match status" value="1"/>
</dbReference>
<feature type="domain" description="Carrier" evidence="11">
    <location>
        <begin position="3596"/>
        <end position="3671"/>
    </location>
</feature>
<dbReference type="PROSITE" id="PS00606">
    <property type="entry name" value="KS3_1"/>
    <property type="match status" value="4"/>
</dbReference>
<dbReference type="InterPro" id="IPR013154">
    <property type="entry name" value="ADH-like_N"/>
</dbReference>
<dbReference type="SMART" id="SM00826">
    <property type="entry name" value="PKS_DH"/>
    <property type="match status" value="1"/>
</dbReference>
<dbReference type="GO" id="GO:0004312">
    <property type="term" value="F:fatty acid synthase activity"/>
    <property type="evidence" value="ECO:0007669"/>
    <property type="project" value="TreeGrafter"/>
</dbReference>
<dbReference type="SUPFAM" id="SSF50129">
    <property type="entry name" value="GroES-like"/>
    <property type="match status" value="1"/>
</dbReference>
<feature type="active site" description="Proton donor; for dehydratase activity" evidence="9">
    <location>
        <position position="2701"/>
    </location>
</feature>
<dbReference type="Pfam" id="PF16197">
    <property type="entry name" value="KAsynt_C_assoc"/>
    <property type="match status" value="4"/>
</dbReference>
<feature type="domain" description="Ketosynthase family 3 (KS3)" evidence="12">
    <location>
        <begin position="1600"/>
        <end position="2022"/>
    </location>
</feature>
<dbReference type="SMART" id="SM00823">
    <property type="entry name" value="PKS_PP"/>
    <property type="match status" value="4"/>
</dbReference>
<dbReference type="InterPro" id="IPR009081">
    <property type="entry name" value="PP-bd_ACP"/>
</dbReference>
<dbReference type="CDD" id="cd08952">
    <property type="entry name" value="KR_1_SDR_x"/>
    <property type="match status" value="3"/>
</dbReference>
<feature type="domain" description="Ketosynthase family 3 (KS3)" evidence="12">
    <location>
        <begin position="3690"/>
        <end position="4113"/>
    </location>
</feature>
<keyword evidence="6" id="KW-0045">Antibiotic biosynthesis</keyword>
<feature type="domain" description="PKS/mFAS DH" evidence="13">
    <location>
        <begin position="2505"/>
        <end position="2779"/>
    </location>
</feature>
<dbReference type="InterPro" id="IPR036736">
    <property type="entry name" value="ACP-like_sf"/>
</dbReference>
<dbReference type="InterPro" id="IPR020806">
    <property type="entry name" value="PKS_PP-bd"/>
</dbReference>
<dbReference type="SMART" id="SM01294">
    <property type="entry name" value="PKS_PP_betabranch"/>
    <property type="match status" value="4"/>
</dbReference>
<dbReference type="RefSeq" id="WP_281382827.1">
    <property type="nucleotide sequence ID" value="NZ_CP053892.1"/>
</dbReference>
<evidence type="ECO:0000313" key="15">
    <source>
        <dbReference type="Proteomes" id="UP000501240"/>
    </source>
</evidence>
<evidence type="ECO:0000259" key="11">
    <source>
        <dbReference type="PROSITE" id="PS50075"/>
    </source>
</evidence>
<dbReference type="InterPro" id="IPR049900">
    <property type="entry name" value="PKS_mFAS_DH"/>
</dbReference>
<dbReference type="FunFam" id="3.90.180.10:FF:000032">
    <property type="entry name" value="Probable polyketide synthase pks1"/>
    <property type="match status" value="1"/>
</dbReference>
<keyword evidence="4" id="KW-0597">Phosphoprotein</keyword>
<dbReference type="InterPro" id="IPR013968">
    <property type="entry name" value="PKS_KR"/>
</dbReference>
<dbReference type="CDD" id="cd00833">
    <property type="entry name" value="PKS"/>
    <property type="match status" value="4"/>
</dbReference>
<feature type="compositionally biased region" description="Acidic residues" evidence="10">
    <location>
        <begin position="460"/>
        <end position="469"/>
    </location>
</feature>
<evidence type="ECO:0000256" key="7">
    <source>
        <dbReference type="ARBA" id="ARBA00023268"/>
    </source>
</evidence>
<dbReference type="SUPFAM" id="SSF47336">
    <property type="entry name" value="ACP-like"/>
    <property type="match status" value="4"/>
</dbReference>
<dbReference type="Gene3D" id="3.40.50.11460">
    <property type="match status" value="2"/>
</dbReference>
<dbReference type="FunFam" id="3.40.47.10:FF:000019">
    <property type="entry name" value="Polyketide synthase type I"/>
    <property type="match status" value="4"/>
</dbReference>
<dbReference type="Pfam" id="PF08240">
    <property type="entry name" value="ADH_N"/>
    <property type="match status" value="1"/>
</dbReference>
<dbReference type="SMART" id="SM00825">
    <property type="entry name" value="PKS_KS"/>
    <property type="match status" value="4"/>
</dbReference>
<feature type="domain" description="Carrier" evidence="11">
    <location>
        <begin position="5151"/>
        <end position="5226"/>
    </location>
</feature>
<feature type="region of interest" description="C-terminal hotdog fold" evidence="9">
    <location>
        <begin position="2642"/>
        <end position="2779"/>
    </location>
</feature>
<dbReference type="Pfam" id="PF08990">
    <property type="entry name" value="Docking"/>
    <property type="match status" value="1"/>
</dbReference>
<organism evidence="14 15">
    <name type="scientific">Actinomadura verrucosospora</name>
    <dbReference type="NCBI Taxonomy" id="46165"/>
    <lineage>
        <taxon>Bacteria</taxon>
        <taxon>Bacillati</taxon>
        <taxon>Actinomycetota</taxon>
        <taxon>Actinomycetes</taxon>
        <taxon>Streptosporangiales</taxon>
        <taxon>Thermomonosporaceae</taxon>
        <taxon>Actinomadura</taxon>
    </lineage>
</organism>